<dbReference type="EnsemblMetazoa" id="AEPI005882-RA">
    <property type="protein sequence ID" value="AEPI005882-PA"/>
    <property type="gene ID" value="AEPI005882"/>
</dbReference>
<evidence type="ECO:0008006" key="4">
    <source>
        <dbReference type="Google" id="ProtNLM"/>
    </source>
</evidence>
<name>A0A182PG23_9DIPT</name>
<dbReference type="PANTHER" id="PTHR32305">
    <property type="match status" value="1"/>
</dbReference>
<reference evidence="2" key="2">
    <citation type="submission" date="2020-05" db="UniProtKB">
        <authorList>
            <consortium name="EnsemblMetazoa"/>
        </authorList>
    </citation>
    <scope>IDENTIFICATION</scope>
    <source>
        <strain evidence="2">Epiroticus2</strain>
    </source>
</reference>
<dbReference type="VEuPathDB" id="VectorBase:AEPI005882"/>
<keyword evidence="1" id="KW-0812">Transmembrane</keyword>
<evidence type="ECO:0000313" key="3">
    <source>
        <dbReference type="Proteomes" id="UP000075885"/>
    </source>
</evidence>
<evidence type="ECO:0000313" key="2">
    <source>
        <dbReference type="EnsemblMetazoa" id="AEPI005882-PA"/>
    </source>
</evidence>
<dbReference type="Gene3D" id="2.180.10.10">
    <property type="entry name" value="RHS repeat-associated core"/>
    <property type="match status" value="2"/>
</dbReference>
<keyword evidence="3" id="KW-1185">Reference proteome</keyword>
<dbReference type="InterPro" id="IPR022385">
    <property type="entry name" value="Rhs_assc_core"/>
</dbReference>
<protein>
    <recommendedName>
        <fullName evidence="4">Tox-SGS domain-containing protein</fullName>
    </recommendedName>
</protein>
<organism evidence="2 3">
    <name type="scientific">Anopheles epiroticus</name>
    <dbReference type="NCBI Taxonomy" id="199890"/>
    <lineage>
        <taxon>Eukaryota</taxon>
        <taxon>Metazoa</taxon>
        <taxon>Ecdysozoa</taxon>
        <taxon>Arthropoda</taxon>
        <taxon>Hexapoda</taxon>
        <taxon>Insecta</taxon>
        <taxon>Pterygota</taxon>
        <taxon>Neoptera</taxon>
        <taxon>Endopterygota</taxon>
        <taxon>Diptera</taxon>
        <taxon>Nematocera</taxon>
        <taxon>Culicoidea</taxon>
        <taxon>Culicidae</taxon>
        <taxon>Anophelinae</taxon>
        <taxon>Anopheles</taxon>
    </lineage>
</organism>
<dbReference type="Proteomes" id="UP000075885">
    <property type="component" value="Unassembled WGS sequence"/>
</dbReference>
<feature type="transmembrane region" description="Helical" evidence="1">
    <location>
        <begin position="2674"/>
        <end position="2696"/>
    </location>
</feature>
<sequence>MGISENPLQYQQLLNVSFGDAVELFHTRIAARPVLLVRNQRTLHCYRREAEAREWKVLWFRDNFFDAKQHDFASSFFAAESGWLLVRNREGLQFYRLEGDSLALRHYCSDERYRDAYGWNDSGAVFLMGHIYADATKIGVLARNKRGAVRFEQMQESVVLNGGPRPLWQLQGSVQNNLPASWKLNTTWLGLATTNGTGQSTIIERSSDAVSVYKLDSNYDLHVLGRAENVPFAGARDERILFGNLLGRSEEFSDLLHLNSTGMLLYRRAGTRYLPFAHSSSSEVGFGSEKKHRNSASLIDVDGDGRDELWMNGPQGIVGFRVSEGLFEYIPFQPVQNEDLRFAQMIKAIHDGRNVTTIAVSGRNLVSFPLHYSNTPSKEVNESAAGNGQLMLVQREIQSIFALETHTEPLAEASLGEQLDASLLIEPINPMTGNVEFAIPLLVVGKLFGMSPVKFISYQEASSASGSMGVGWSLQTDCVYIDRMNSIFPENHRYYLIRDGTSFPLTAVVGGSIEQVTSFTTDSHTQMRITFNRTLNQWIVEDDNGESFFYGAFGEKRAVAMESGSEDWPFLNERNDTEARLPSVWYLLRQADCANQWLEYAYTKQVQTNDYQLLSITTSNSASLQLSYSNLFNSTLLTGFSVHTGSYYQSAAFHYAQQDEKVLLKRITQQSNTVMAFEYDGPYGAMSKILYPNGLVANFDYTVLQIDRNVLMNRFETHSQPRTAYGPTYLLIGDITRQGQVRLQVRDTLGSDTVPVAGGSVPALGKLPVVDYAMYTGETFFAVLLHHESSPPELCLFHALAGVWQATPTYLKLPKGTSVRAGHDFLLAVQEHRVTVIERVKESWKALKPFDVEKSSLVHYFSHGFLTYDDRQLRATVRRDGQWTAIVLPLPPNLMQTSASVFDRFDHPADVLQSFRKGIRLDALQMFHNVVVVRSLFLEGFKLYARLHLLQLNWKHDVARQSTIDVLIEDLSSYTFNPPEADGNTFIMDEVEKIKAQIEQDIRDHPDAPEAEKNRYRAESHERLNSELDQLYRNITSQVPFAIDPAKFGMIVNDAHIVTASHKALFDGIDWKVEKIPQEALTLDSITLDLGPSYRLVKTHRNATFDLIGPNNVTVLNTDTSNATDLHIRYPAFLAVQINGTAAQLFNFHRQKLTSLPAGEILDANSNSLAVLSSTTDGKRVFVRSLDSFGVTQKHVVWRHEFVDSNRHHKLTHYYEFNAQTAKPYSDGFLMRDVKISPAHVDGRNGWFAVRYNFANSTQSTKSVYDSKGKFVRLVEPAADTADSNKAFDADGVLTARDGTTVVADFRPFRITEETVSYYGFEPYEQNRVGSGDGWRWTGGAVQREQGNHFLRLNRAARLSATMRPKLQQQSLIVSCWIRAPTGQQNSESALSVEYSGKVVNGAVAFSAGGWSYVEAAAEHTNQLKVTISSASNSHLDIDHVRVFPAQLDLKVHIYDTTLARERSTLHASGLLSHRLYDTLGNEMGQINEQGSIEHLSIVSRTGNSRIEIHPAQGEMLHPSNRNTYSGSWRYVPETVVLRFRYSADATQTGTIHIDLAGLKFKINVATDRSTLTERSEKITIPRRAGDVVIFCSNKHYSVWIDGQLKLEHLAPSAWSDRYTIASKSVPIADVLLLYDVSMKVIHLTGLGMPRQILELKQPGVVAVQHILYDALNRPAVKTKWTELDTSESSDLFGYREKFVENEKQFWKTGHMEGMVARLNADCEGFPYSRTVYVDNPLEEKAVQSVPGKPFAIDGPFAKHYRYGRGVDFLANLFPASDGFYYEYEHYPDQSVYVEVHDKRKLKVASYVKTHHGDHQLTTYLYDASDRLVLQLPPAYHEQADTFSRTTPFFGGTFASEHSELQRAWGTRYEYDQQSGLLTLKRSPDAGSTRYLYTPEGLLRFVVQQNSSSVMYYTYNAVGKLQQRGIVELELNELVNFLPNDSDLPSSSNFILLQHGDSSVAPLHRHRVENIKKVSQDHSLSDVLLFNDRSQIVTSALYSSGDETLAINYRYRKDRLHELHYPATVKGKQFRVRLDYDNRGNLIGIANALTDEKLLTIDNNSLGLPKRMHIQPSSRHAYQRTFHYNEPGYLTQIEDPYLSETIDYSGPGYGGRAIGDGTVQATRFNATWHAQHGNAKLLKLKPSHLGTGRRARLCYDALVSAGYLDAQGRPVKSFYHMLELRLPIVCRLGTYGHQLAAALNSRGFPEVYGHRYDYGSHRQLIRGKYFQGSAEELLDPLRTDAFERIAGISRESSVDIWEKLREGGFLHADCYSTSVQDCHGSPGKSLFHPTIAEHPNGITLGNLLVRVITQRKNLPKNTFDQLCAGWYQEDLEDTITATCNIIWTMLQDAGFIGANSNFSLAAINQELRDALSEYAAQLPAIVGVLHQKFATALGRSSADVQSYKIDANGNHQQFYTGFRRYRLEYVPRTNKIAYVYRTDFAARTGLEEVRYQVEHNEEGSVTRAAHKAIERIVYDPLFNRATRVMLFDGRYLEFEYDVRGYRLYKRVYDAAGRLIRKKYYIRDVQGKPLVEYEGVYEGGEAEQSGSSAVRATVFLYAGNRFVGFMRNNQFYSVWLDHEGSVRLVIKDGEVVAAYDYLPYGETLRTYGDSPEGHLDYRFAGKEWDAETNLYDFHARLYDPELGRFLQMDPKEQYASPYLYAGNSPVSLIDPDGQFAFLIVAALAIGGAYVGASAANNSWNPTKWTLKKALLGGLVGGLIGGLAPVAIGGSFAFLSGYIGATAAIGVLTATSVGFAYVSLASANGSWDPSKWDWSQPGTWNALFVGSLTGASLFNAIGGIHKAFAGYAGLSRAAFVIVTSGTTGGFLLYSGSLANDGNLRFWEWDWSNPATVWGAIEGASFGLSISPKLNSVTQQVASRLENLKEIGKSIKANDLKTLGKLLKEEAKAWQQIYKNVLSGVTLQDAITAGKAAGRPGV</sequence>
<accession>A0A182PG23</accession>
<dbReference type="NCBIfam" id="TIGR03696">
    <property type="entry name" value="Rhs_assc_core"/>
    <property type="match status" value="1"/>
</dbReference>
<dbReference type="PANTHER" id="PTHR32305:SF15">
    <property type="entry name" value="PROTEIN RHSA-RELATED"/>
    <property type="match status" value="1"/>
</dbReference>
<feature type="transmembrane region" description="Helical" evidence="1">
    <location>
        <begin position="2736"/>
        <end position="2758"/>
    </location>
</feature>
<keyword evidence="1" id="KW-0472">Membrane</keyword>
<feature type="transmembrane region" description="Helical" evidence="1">
    <location>
        <begin position="2778"/>
        <end position="2799"/>
    </location>
</feature>
<feature type="transmembrane region" description="Helical" evidence="1">
    <location>
        <begin position="2811"/>
        <end position="2829"/>
    </location>
</feature>
<reference evidence="3" key="1">
    <citation type="submission" date="2013-03" db="EMBL/GenBank/DDBJ databases">
        <title>The Genome Sequence of Anopheles epiroticus epiroticus2.</title>
        <authorList>
            <consortium name="The Broad Institute Genomics Platform"/>
            <person name="Neafsey D.E."/>
            <person name="Howell P."/>
            <person name="Walker B."/>
            <person name="Young S.K."/>
            <person name="Zeng Q."/>
            <person name="Gargeya S."/>
            <person name="Fitzgerald M."/>
            <person name="Haas B."/>
            <person name="Abouelleil A."/>
            <person name="Allen A.W."/>
            <person name="Alvarado L."/>
            <person name="Arachchi H.M."/>
            <person name="Berlin A.M."/>
            <person name="Chapman S.B."/>
            <person name="Gainer-Dewar J."/>
            <person name="Goldberg J."/>
            <person name="Griggs A."/>
            <person name="Gujja S."/>
            <person name="Hansen M."/>
            <person name="Howarth C."/>
            <person name="Imamovic A."/>
            <person name="Ireland A."/>
            <person name="Larimer J."/>
            <person name="McCowan C."/>
            <person name="Murphy C."/>
            <person name="Pearson M."/>
            <person name="Poon T.W."/>
            <person name="Priest M."/>
            <person name="Roberts A."/>
            <person name="Saif S."/>
            <person name="Shea T."/>
            <person name="Sisk P."/>
            <person name="Sykes S."/>
            <person name="Wortman J."/>
            <person name="Nusbaum C."/>
            <person name="Birren B."/>
        </authorList>
    </citation>
    <scope>NUCLEOTIDE SEQUENCE [LARGE SCALE GENOMIC DNA]</scope>
    <source>
        <strain evidence="3">Epiroticus2</strain>
    </source>
</reference>
<evidence type="ECO:0000256" key="1">
    <source>
        <dbReference type="SAM" id="Phobius"/>
    </source>
</evidence>
<keyword evidence="1" id="KW-1133">Transmembrane helix</keyword>
<feature type="transmembrane region" description="Helical" evidence="1">
    <location>
        <begin position="2708"/>
        <end position="2730"/>
    </location>
</feature>
<proteinExistence type="predicted"/>
<dbReference type="InterPro" id="IPR050708">
    <property type="entry name" value="T6SS_VgrG/RHS"/>
</dbReference>
<dbReference type="STRING" id="199890.A0A182PG23"/>